<gene>
    <name evidence="3" type="primary">LOC106155396</name>
</gene>
<dbReference type="PANTHER" id="PTHR34239:SF2">
    <property type="entry name" value="TRANSPOSABLE ELEMENT P TRANSPOSASE_THAP9 CONSERVED DOMAIN-CONTAINING PROTEIN"/>
    <property type="match status" value="1"/>
</dbReference>
<feature type="region of interest" description="Disordered" evidence="1">
    <location>
        <begin position="342"/>
        <end position="403"/>
    </location>
</feature>
<feature type="compositionally biased region" description="Polar residues" evidence="1">
    <location>
        <begin position="47"/>
        <end position="61"/>
    </location>
</feature>
<evidence type="ECO:0000256" key="1">
    <source>
        <dbReference type="SAM" id="MobiDB-lite"/>
    </source>
</evidence>
<organism evidence="2 3">
    <name type="scientific">Lingula anatina</name>
    <name type="common">Brachiopod</name>
    <name type="synonym">Lingula unguis</name>
    <dbReference type="NCBI Taxonomy" id="7574"/>
    <lineage>
        <taxon>Eukaryota</taxon>
        <taxon>Metazoa</taxon>
        <taxon>Spiralia</taxon>
        <taxon>Lophotrochozoa</taxon>
        <taxon>Brachiopoda</taxon>
        <taxon>Linguliformea</taxon>
        <taxon>Lingulata</taxon>
        <taxon>Lingulida</taxon>
        <taxon>Linguloidea</taxon>
        <taxon>Lingulidae</taxon>
        <taxon>Lingula</taxon>
    </lineage>
</organism>
<proteinExistence type="predicted"/>
<dbReference type="InParanoid" id="A0A1S3HHT4"/>
<dbReference type="Proteomes" id="UP000085678">
    <property type="component" value="Unplaced"/>
</dbReference>
<protein>
    <submittedName>
        <fullName evidence="3">Uncharacterized protein LOC106155396</fullName>
    </submittedName>
</protein>
<dbReference type="AlphaFoldDB" id="A0A1S3HHT4"/>
<reference evidence="3" key="1">
    <citation type="submission" date="2025-08" db="UniProtKB">
        <authorList>
            <consortium name="RefSeq"/>
        </authorList>
    </citation>
    <scope>IDENTIFICATION</scope>
    <source>
        <tissue evidence="3">Gonads</tissue>
    </source>
</reference>
<sequence>MAAKEAKSLFEQLTADISGQPSQAVPTGDVATASCSKAARPDDRSTGSKSSGKATRASSKSATHKEAPTPTPSTSSVTARDMGSLMDDLKTDLASSLTEMQTVFFDALKERDDRFERLLAHLEVTTGHSTSTLGPGNDPQDISVGEAEPTGQNKAADHFYDVISAELTGVDRVGPAVSEPLVQLITDICQEQMPEDKLTALRHKHERPANIKGLTAPRVNPEIWTGLNASQRSTDLRLANIQDCVLRGMTPLIQLLNILDTQRETVDPKELVQLVGDSLRLLSQGNNSLNQQRRENLKFAIAPGYRHLCSTTTPVTEYLFGDNLPSVVKSITEANNASLRLSGGFRNRRDSPSRRGGLSGSAPYRPQQTSDRRGSPYSDLRHLNYGGSAYSARKKGRGKSSRR</sequence>
<feature type="compositionally biased region" description="Polar residues" evidence="1">
    <location>
        <begin position="15"/>
        <end position="25"/>
    </location>
</feature>
<keyword evidence="2" id="KW-1185">Reference proteome</keyword>
<feature type="compositionally biased region" description="Basic and acidic residues" evidence="1">
    <location>
        <begin position="370"/>
        <end position="382"/>
    </location>
</feature>
<evidence type="ECO:0000313" key="2">
    <source>
        <dbReference type="Proteomes" id="UP000085678"/>
    </source>
</evidence>
<dbReference type="KEGG" id="lak:106155396"/>
<dbReference type="GeneID" id="106155396"/>
<feature type="region of interest" description="Disordered" evidence="1">
    <location>
        <begin position="14"/>
        <end position="80"/>
    </location>
</feature>
<dbReference type="OrthoDB" id="6159952at2759"/>
<accession>A0A1S3HHT4</accession>
<feature type="compositionally biased region" description="Basic residues" evidence="1">
    <location>
        <begin position="392"/>
        <end position="403"/>
    </location>
</feature>
<dbReference type="OMA" id="HWNDIPP"/>
<name>A0A1S3HHT4_LINAN</name>
<dbReference type="RefSeq" id="XP_013385668.1">
    <property type="nucleotide sequence ID" value="XM_013530214.2"/>
</dbReference>
<dbReference type="PANTHER" id="PTHR34239">
    <property type="entry name" value="APPLE DOMAIN-CONTAINING PROTEIN"/>
    <property type="match status" value="1"/>
</dbReference>
<evidence type="ECO:0000313" key="3">
    <source>
        <dbReference type="RefSeq" id="XP_013385668.1"/>
    </source>
</evidence>